<dbReference type="EMBL" id="JANPWZ010002984">
    <property type="protein sequence ID" value="KAJ3554894.1"/>
    <property type="molecule type" value="Genomic_DNA"/>
</dbReference>
<gene>
    <name evidence="1" type="ORF">NPX13_g10486</name>
</gene>
<dbReference type="AlphaFoldDB" id="A0A9W8N4P6"/>
<protein>
    <submittedName>
        <fullName evidence="1">Uncharacterized protein</fullName>
    </submittedName>
</protein>
<sequence>MLYISQLILQGQPLPCELHSSPLGKLSKTCTEAARRLLKVLKNLKENKFIALFGFFDLDGLISVSFVMILTAIFDSTCNDDHAIRPSPDLDEALGLVQFLANQGNKYAAQWLYEIRKTWEQLCSRVNNTSPHTNLPEQTQIHHQAPNETNDMLQPASNGSASSQAHVEGEVAGPFRIDGDQGQFELGVPNPASNLADLDIWADIDQLWQPLPDEWEAFQNGITVVPQNFSQAVPGDPHWPLAGEEMGDIFAELGRHVVGSVS</sequence>
<comment type="caution">
    <text evidence="1">The sequence shown here is derived from an EMBL/GenBank/DDBJ whole genome shotgun (WGS) entry which is preliminary data.</text>
</comment>
<dbReference type="Proteomes" id="UP001148614">
    <property type="component" value="Unassembled WGS sequence"/>
</dbReference>
<organism evidence="1 2">
    <name type="scientific">Xylaria arbuscula</name>
    <dbReference type="NCBI Taxonomy" id="114810"/>
    <lineage>
        <taxon>Eukaryota</taxon>
        <taxon>Fungi</taxon>
        <taxon>Dikarya</taxon>
        <taxon>Ascomycota</taxon>
        <taxon>Pezizomycotina</taxon>
        <taxon>Sordariomycetes</taxon>
        <taxon>Xylariomycetidae</taxon>
        <taxon>Xylariales</taxon>
        <taxon>Xylariaceae</taxon>
        <taxon>Xylaria</taxon>
    </lineage>
</organism>
<keyword evidence="2" id="KW-1185">Reference proteome</keyword>
<evidence type="ECO:0000313" key="1">
    <source>
        <dbReference type="EMBL" id="KAJ3554894.1"/>
    </source>
</evidence>
<evidence type="ECO:0000313" key="2">
    <source>
        <dbReference type="Proteomes" id="UP001148614"/>
    </source>
</evidence>
<accession>A0A9W8N4P6</accession>
<dbReference type="CDD" id="cd12148">
    <property type="entry name" value="fungal_TF_MHR"/>
    <property type="match status" value="1"/>
</dbReference>
<name>A0A9W8N4P6_9PEZI</name>
<proteinExistence type="predicted"/>
<reference evidence="1" key="1">
    <citation type="submission" date="2022-07" db="EMBL/GenBank/DDBJ databases">
        <title>Genome Sequence of Xylaria arbuscula.</title>
        <authorList>
            <person name="Buettner E."/>
        </authorList>
    </citation>
    <scope>NUCLEOTIDE SEQUENCE</scope>
    <source>
        <strain evidence="1">VT107</strain>
    </source>
</reference>